<feature type="transmembrane region" description="Helical" evidence="6">
    <location>
        <begin position="508"/>
        <end position="526"/>
    </location>
</feature>
<dbReference type="InterPro" id="IPR001516">
    <property type="entry name" value="Proton_antipo_N"/>
</dbReference>
<dbReference type="Proteomes" id="UP000580344">
    <property type="component" value="Unassembled WGS sequence"/>
</dbReference>
<feature type="transmembrane region" description="Helical" evidence="6">
    <location>
        <begin position="380"/>
        <end position="399"/>
    </location>
</feature>
<comment type="caution">
    <text evidence="9">The sequence shown here is derived from an EMBL/GenBank/DDBJ whole genome shotgun (WGS) entry which is preliminary data.</text>
</comment>
<dbReference type="PANTHER" id="PTHR42829:SF2">
    <property type="entry name" value="NADH-UBIQUINONE OXIDOREDUCTASE CHAIN 5"/>
    <property type="match status" value="1"/>
</dbReference>
<comment type="subcellular location">
    <subcellularLocation>
        <location evidence="1">Endomembrane system</location>
        <topology evidence="1">Multi-pass membrane protein</topology>
    </subcellularLocation>
    <subcellularLocation>
        <location evidence="5">Membrane</location>
        <topology evidence="5">Multi-pass membrane protein</topology>
    </subcellularLocation>
</comment>
<evidence type="ECO:0000256" key="5">
    <source>
        <dbReference type="RuleBase" id="RU000320"/>
    </source>
</evidence>
<dbReference type="Gene3D" id="1.20.5.2700">
    <property type="match status" value="1"/>
</dbReference>
<proteinExistence type="predicted"/>
<dbReference type="Pfam" id="PF00361">
    <property type="entry name" value="Proton_antipo_M"/>
    <property type="match status" value="1"/>
</dbReference>
<gene>
    <name evidence="9" type="primary">nuoL</name>
    <name evidence="9" type="ORF">HMH06_11610</name>
</gene>
<protein>
    <submittedName>
        <fullName evidence="9">NADH-quinone oxidoreductase subunit L</fullName>
    </submittedName>
</protein>
<keyword evidence="4 6" id="KW-0472">Membrane</keyword>
<feature type="transmembrane region" description="Helical" evidence="6">
    <location>
        <begin position="172"/>
        <end position="191"/>
    </location>
</feature>
<feature type="transmembrane region" description="Helical" evidence="6">
    <location>
        <begin position="456"/>
        <end position="479"/>
    </location>
</feature>
<dbReference type="InterPro" id="IPR003945">
    <property type="entry name" value="NU5C-like"/>
</dbReference>
<accession>A0ABX1WPM2</accession>
<feature type="transmembrane region" description="Helical" evidence="6">
    <location>
        <begin position="139"/>
        <end position="160"/>
    </location>
</feature>
<evidence type="ECO:0000259" key="7">
    <source>
        <dbReference type="Pfam" id="PF00361"/>
    </source>
</evidence>
<keyword evidence="10" id="KW-1185">Reference proteome</keyword>
<feature type="domain" description="NADH:quinone oxidoreductase/Mrp antiporter transmembrane" evidence="7">
    <location>
        <begin position="136"/>
        <end position="425"/>
    </location>
</feature>
<evidence type="ECO:0000259" key="8">
    <source>
        <dbReference type="Pfam" id="PF00662"/>
    </source>
</evidence>
<dbReference type="NCBIfam" id="NF005141">
    <property type="entry name" value="PRK06590.1"/>
    <property type="match status" value="1"/>
</dbReference>
<dbReference type="Pfam" id="PF00662">
    <property type="entry name" value="Proton_antipo_N"/>
    <property type="match status" value="1"/>
</dbReference>
<feature type="transmembrane region" description="Helical" evidence="6">
    <location>
        <begin position="85"/>
        <end position="103"/>
    </location>
</feature>
<name>A0ABX1WPM2_9FLAO</name>
<feature type="transmembrane region" description="Helical" evidence="6">
    <location>
        <begin position="6"/>
        <end position="26"/>
    </location>
</feature>
<evidence type="ECO:0000313" key="10">
    <source>
        <dbReference type="Proteomes" id="UP000580344"/>
    </source>
</evidence>
<feature type="transmembrane region" description="Helical" evidence="6">
    <location>
        <begin position="33"/>
        <end position="53"/>
    </location>
</feature>
<feature type="transmembrane region" description="Helical" evidence="6">
    <location>
        <begin position="414"/>
        <end position="435"/>
    </location>
</feature>
<dbReference type="RefSeq" id="WP_171623760.1">
    <property type="nucleotide sequence ID" value="NZ_JABFOQ010000034.1"/>
</dbReference>
<sequence length="630" mass="69039">MEQYIWLIPLIPFIGFLINGLGRNVLSNSLVTFIGSGAVLASFILSIMVFITVPSGTDAQPLIFKAFDIINIPTLQVPFAFQIDALTSLFLLIITGVGFLIHVYSSAYMSEDKGFAKFFSYLNLFIFFMLILVMGNNFVMMFIGWEGVGLCSFLLIGFWFTNPEYIKAAKKAFIMNRIGDVGFLLAMFWIFKEFGTLEYVKVFSQLTIQPGAFTGFVLTGITLLLFLAATGKSAQLPLFTWLPDAMAGPTPVSALIHAATMVTAGIFMITRCNELFTAAPLTLEIIQYIGIATAFVTATIAMRQNDIKKVLAYSTVSQLGLMFAAIGSGAYIAAVFHVMTHAFFKALLFLGAGSVIHGMHHEQDMRKMGGLKKYMKITHITFLIGCLAIAGIPGLSGFFSKDEMLLGMFVSNPVVYGIGFIVSVMTTFYMFRLYAMTFLGDLRSKDAHPHESPAAMTIPLIILAVLSVIAGYIGIPALFMQDGHKLQTFLGGVVSIGEAHPVSHATEWMMMGALLICVLGAIYFAIKKYTNYVDGEATGIAKFFEDKWYIDELYDNAIVKPLFELGDVLKKYVEKAGIAAFVLGVGTVSGRASKNVRQLQNGNVGFYILLMVFGIVAGIAIFFMGYLISK</sequence>
<organism evidence="9 10">
    <name type="scientific">Empedobacter stercoris</name>
    <dbReference type="NCBI Taxonomy" id="1628248"/>
    <lineage>
        <taxon>Bacteria</taxon>
        <taxon>Pseudomonadati</taxon>
        <taxon>Bacteroidota</taxon>
        <taxon>Flavobacteriia</taxon>
        <taxon>Flavobacteriales</taxon>
        <taxon>Weeksellaceae</taxon>
        <taxon>Empedobacter</taxon>
    </lineage>
</organism>
<dbReference type="PANTHER" id="PTHR42829">
    <property type="entry name" value="NADH-UBIQUINONE OXIDOREDUCTASE CHAIN 5"/>
    <property type="match status" value="1"/>
</dbReference>
<feature type="transmembrane region" description="Helical" evidence="6">
    <location>
        <begin position="211"/>
        <end position="231"/>
    </location>
</feature>
<evidence type="ECO:0000256" key="6">
    <source>
        <dbReference type="SAM" id="Phobius"/>
    </source>
</evidence>
<dbReference type="InterPro" id="IPR001750">
    <property type="entry name" value="ND/Mrp_TM"/>
</dbReference>
<feature type="domain" description="NADH-Ubiquinone oxidoreductase (complex I) chain 5 N-terminal" evidence="8">
    <location>
        <begin position="70"/>
        <end position="119"/>
    </location>
</feature>
<dbReference type="PRINTS" id="PR01435">
    <property type="entry name" value="NPOXDRDTASE5"/>
</dbReference>
<evidence type="ECO:0000256" key="4">
    <source>
        <dbReference type="ARBA" id="ARBA00023136"/>
    </source>
</evidence>
<dbReference type="InterPro" id="IPR018393">
    <property type="entry name" value="NADHpl_OxRdtase_5_subgr"/>
</dbReference>
<evidence type="ECO:0000256" key="3">
    <source>
        <dbReference type="ARBA" id="ARBA00022989"/>
    </source>
</evidence>
<evidence type="ECO:0000256" key="2">
    <source>
        <dbReference type="ARBA" id="ARBA00022692"/>
    </source>
</evidence>
<dbReference type="PRINTS" id="PR01434">
    <property type="entry name" value="NADHDHGNASE5"/>
</dbReference>
<keyword evidence="3 6" id="KW-1133">Transmembrane helix</keyword>
<feature type="transmembrane region" description="Helical" evidence="6">
    <location>
        <begin position="604"/>
        <end position="628"/>
    </location>
</feature>
<feature type="transmembrane region" description="Helical" evidence="6">
    <location>
        <begin position="252"/>
        <end position="269"/>
    </location>
</feature>
<feature type="transmembrane region" description="Helical" evidence="6">
    <location>
        <begin position="342"/>
        <end position="359"/>
    </location>
</feature>
<dbReference type="NCBIfam" id="TIGR01974">
    <property type="entry name" value="NDH_I_L"/>
    <property type="match status" value="1"/>
</dbReference>
<evidence type="ECO:0000313" key="9">
    <source>
        <dbReference type="EMBL" id="NOJ76469.1"/>
    </source>
</evidence>
<feature type="transmembrane region" description="Helical" evidence="6">
    <location>
        <begin position="115"/>
        <end position="133"/>
    </location>
</feature>
<reference evidence="9 10" key="1">
    <citation type="submission" date="2020-05" db="EMBL/GenBank/DDBJ databases">
        <title>Tigecycline resistant gene in Empedobacter stercoris.</title>
        <authorList>
            <person name="Chen Y."/>
            <person name="Cheng Y."/>
            <person name="Zhou K."/>
        </authorList>
    </citation>
    <scope>NUCLEOTIDE SEQUENCE [LARGE SCALE GENOMIC DNA]</scope>
    <source>
        <strain evidence="9 10">ES202</strain>
    </source>
</reference>
<dbReference type="EMBL" id="JABFOQ010000034">
    <property type="protein sequence ID" value="NOJ76469.1"/>
    <property type="molecule type" value="Genomic_DNA"/>
</dbReference>
<evidence type="ECO:0000256" key="1">
    <source>
        <dbReference type="ARBA" id="ARBA00004127"/>
    </source>
</evidence>
<feature type="transmembrane region" description="Helical" evidence="6">
    <location>
        <begin position="275"/>
        <end position="298"/>
    </location>
</feature>
<feature type="transmembrane region" description="Helical" evidence="6">
    <location>
        <begin position="310"/>
        <end position="336"/>
    </location>
</feature>
<keyword evidence="2 5" id="KW-0812">Transmembrane</keyword>